<dbReference type="Proteomes" id="UP000031565">
    <property type="component" value="Unassembled WGS sequence"/>
</dbReference>
<name>A0A2P6FDK2_9MOLU</name>
<keyword evidence="3" id="KW-1185">Reference proteome</keyword>
<evidence type="ECO:0000313" key="3">
    <source>
        <dbReference type="Proteomes" id="UP000031565"/>
    </source>
</evidence>
<dbReference type="STRING" id="2138.SMSRO_v1c12620"/>
<proteinExistence type="predicted"/>
<reference evidence="2 3" key="1">
    <citation type="journal article" date="2015" name="MBio">
        <title>Genome sequence of the Drosophila melanogaster male-killing Spiroplasma strain MSRO endosymbiont.</title>
        <authorList>
            <person name="Paredes J.C."/>
            <person name="Herren J.K."/>
            <person name="Schupfer F."/>
            <person name="Marin R."/>
            <person name="Claverol S."/>
            <person name="Kuo C.H."/>
            <person name="Lemaitre B."/>
            <person name="Beven L."/>
        </authorList>
    </citation>
    <scope>NUCLEOTIDE SEQUENCE [LARGE SCALE GENOMIC DNA]</scope>
    <source>
        <strain evidence="2 3">MSRO</strain>
    </source>
</reference>
<evidence type="ECO:0000256" key="1">
    <source>
        <dbReference type="SAM" id="Phobius"/>
    </source>
</evidence>
<protein>
    <submittedName>
        <fullName evidence="2">Uncharacterized protein</fullName>
    </submittedName>
</protein>
<feature type="transmembrane region" description="Helical" evidence="1">
    <location>
        <begin position="6"/>
        <end position="29"/>
    </location>
</feature>
<dbReference type="RefSeq" id="WP_040093617.1">
    <property type="nucleotide sequence ID" value="NZ_CM020866.1"/>
</dbReference>
<feature type="transmembrane region" description="Helical" evidence="1">
    <location>
        <begin position="88"/>
        <end position="115"/>
    </location>
</feature>
<sequence>MVPFYLVILEIFIYLSVAIWFIGMIYLIYGYFQSFLRKERVISWIFFGVNVGTTLILLILVILSLLAIFQPIIFGNDDISNESTLLNIAYFGISTLILAILWIIYLSSCSIYFTIFWKNDRLYFFGSYFDQTKNKKIIVNKHVLIYRNKIFFTIIFRFSKTYQYLTTKEN</sequence>
<dbReference type="AlphaFoldDB" id="A0A2P6FDK2"/>
<comment type="caution">
    <text evidence="2">The sequence shown here is derived from an EMBL/GenBank/DDBJ whole genome shotgun (WGS) entry which is preliminary data.</text>
</comment>
<gene>
    <name evidence="2" type="ORF">SMSRO_SF013370</name>
</gene>
<accession>A0A2P6FDK2</accession>
<dbReference type="EMBL" id="JTLV02000001">
    <property type="protein sequence ID" value="PQM31502.1"/>
    <property type="molecule type" value="Genomic_DNA"/>
</dbReference>
<organism evidence="2 3">
    <name type="scientific">Spiroplasma poulsonii</name>
    <dbReference type="NCBI Taxonomy" id="2138"/>
    <lineage>
        <taxon>Bacteria</taxon>
        <taxon>Bacillati</taxon>
        <taxon>Mycoplasmatota</taxon>
        <taxon>Mollicutes</taxon>
        <taxon>Entomoplasmatales</taxon>
        <taxon>Spiroplasmataceae</taxon>
        <taxon>Spiroplasma</taxon>
    </lineage>
</organism>
<keyword evidence="1" id="KW-0472">Membrane</keyword>
<keyword evidence="1" id="KW-0812">Transmembrane</keyword>
<feature type="transmembrane region" description="Helical" evidence="1">
    <location>
        <begin position="41"/>
        <end position="68"/>
    </location>
</feature>
<keyword evidence="1" id="KW-1133">Transmembrane helix</keyword>
<dbReference type="OrthoDB" id="9895045at2"/>
<evidence type="ECO:0000313" key="2">
    <source>
        <dbReference type="EMBL" id="PQM31502.1"/>
    </source>
</evidence>